<reference evidence="1 2" key="1">
    <citation type="submission" date="2019-11" db="EMBL/GenBank/DDBJ databases">
        <title>Draft genome sequence of 12 host-associated Lactobacillus reuteri rodent strains.</title>
        <authorList>
            <person name="Zhang S."/>
            <person name="Ozcam M."/>
            <person name="Van Pijkeren J.P."/>
        </authorList>
    </citation>
    <scope>NUCLEOTIDE SEQUENCE [LARGE SCALE GENOMIC DNA]</scope>
    <source>
        <strain evidence="1 2">Lr4020</strain>
    </source>
</reference>
<dbReference type="Pfam" id="PF06854">
    <property type="entry name" value="Phage_Gp15"/>
    <property type="match status" value="1"/>
</dbReference>
<protein>
    <recommendedName>
        <fullName evidence="3">Bacteriophage Gp15 protein</fullName>
    </recommendedName>
</protein>
<dbReference type="InterPro" id="IPR009660">
    <property type="entry name" value="Phage_A500_Gp15"/>
</dbReference>
<evidence type="ECO:0000313" key="2">
    <source>
        <dbReference type="Proteomes" id="UP000472879"/>
    </source>
</evidence>
<dbReference type="AlphaFoldDB" id="A0A6L5P2U3"/>
<organism evidence="1 2">
    <name type="scientific">Limosilactobacillus reuteri</name>
    <name type="common">Lactobacillus reuteri</name>
    <dbReference type="NCBI Taxonomy" id="1598"/>
    <lineage>
        <taxon>Bacteria</taxon>
        <taxon>Bacillati</taxon>
        <taxon>Bacillota</taxon>
        <taxon>Bacilli</taxon>
        <taxon>Lactobacillales</taxon>
        <taxon>Lactobacillaceae</taxon>
        <taxon>Limosilactobacillus</taxon>
    </lineage>
</organism>
<name>A0A6L5P2U3_LIMRT</name>
<proteinExistence type="predicted"/>
<dbReference type="EMBL" id="WJNA01000006">
    <property type="protein sequence ID" value="MRH08566.1"/>
    <property type="molecule type" value="Genomic_DNA"/>
</dbReference>
<evidence type="ECO:0000313" key="1">
    <source>
        <dbReference type="EMBL" id="MRH08566.1"/>
    </source>
</evidence>
<comment type="caution">
    <text evidence="1">The sequence shown here is derived from an EMBL/GenBank/DDBJ whole genome shotgun (WGS) entry which is preliminary data.</text>
</comment>
<accession>A0A6L5P2U3</accession>
<gene>
    <name evidence="1" type="ORF">GIX81_03705</name>
</gene>
<dbReference type="RefSeq" id="WP_153704706.1">
    <property type="nucleotide sequence ID" value="NZ_WJNA01000006.1"/>
</dbReference>
<evidence type="ECO:0008006" key="3">
    <source>
        <dbReference type="Google" id="ProtNLM"/>
    </source>
</evidence>
<sequence>MLTLTRSEQSNPTGLNSEFEYRGEIFHINLAYDTVLSFYKLLDDKCFSDEEKVSIAFRMFFDDPTIHRYIDKNDDLKIRAFQEISRYINEDPYIHYDGQDQEVESNVASPKYYSFQQDAEAIYSSFYQQYGIDLLYQKQKMHWDQFKALFAGLGPDTYFMRIVRIRQEDISKLEGKAQQEMIEAQQHYALEDNQSQEAVQDQFADFGNMLMAIAKS</sequence>
<dbReference type="Proteomes" id="UP000472879">
    <property type="component" value="Unassembled WGS sequence"/>
</dbReference>